<reference evidence="5 6" key="1">
    <citation type="submission" date="2020-01" db="EMBL/GenBank/DDBJ databases">
        <title>Whole-genome sequence of Heliobacterium undosum DSM 13378.</title>
        <authorList>
            <person name="Kyndt J.A."/>
            <person name="Meyer T.E."/>
        </authorList>
    </citation>
    <scope>NUCLEOTIDE SEQUENCE [LARGE SCALE GENOMIC DNA]</scope>
    <source>
        <strain evidence="5 6">DSM 13378</strain>
    </source>
</reference>
<dbReference type="SMART" id="SM00382">
    <property type="entry name" value="AAA"/>
    <property type="match status" value="1"/>
</dbReference>
<protein>
    <submittedName>
        <fullName evidence="5">ATP-binding cassette domain-containing protein</fullName>
    </submittedName>
</protein>
<dbReference type="OrthoDB" id="9802264at2"/>
<proteinExistence type="predicted"/>
<dbReference type="PROSITE" id="PS00211">
    <property type="entry name" value="ABC_TRANSPORTER_1"/>
    <property type="match status" value="1"/>
</dbReference>
<evidence type="ECO:0000256" key="3">
    <source>
        <dbReference type="ARBA" id="ARBA00022840"/>
    </source>
</evidence>
<evidence type="ECO:0000313" key="6">
    <source>
        <dbReference type="Proteomes" id="UP000463470"/>
    </source>
</evidence>
<gene>
    <name evidence="5" type="ORF">GTO91_08850</name>
</gene>
<dbReference type="SUPFAM" id="SSF52540">
    <property type="entry name" value="P-loop containing nucleoside triphosphate hydrolases"/>
    <property type="match status" value="1"/>
</dbReference>
<evidence type="ECO:0000259" key="4">
    <source>
        <dbReference type="PROSITE" id="PS50893"/>
    </source>
</evidence>
<sequence length="386" mass="42747">MELSVDIEKRFPGFSLQVSFATAGEALGLLGASGSGKTMILRCIAGIETPDRGRITLNGRVLFDAEKGINLPSRMRKVGFLFQDYAVFPHMTVAENILFGLQYLDLAVEERRRRLEEKILQFQLEGLEDRFPGQLSGGQQQRVALARALSVDPDALLLDEPFSALDNHLRSQMESELLKTLSDYRGATLFVTHNLDEAYRVCESLLVLSKGRISAFGSKADIFQSPPTVTAARLTGCKNLSRARILSPHQTDQIEALDWGCTLHLPFSPPSSTAYVGIRARHLRIVDGPGGVNTFPCRLGQVIDTTEGKTVHLEWMQAVEDVPPKSRQSSADDLAGVRSFAGRPQLSMHLSEASWNRLKDRPFPWWVHLDPERLFAAAEDPGLPAQ</sequence>
<keyword evidence="3 5" id="KW-0067">ATP-binding</keyword>
<keyword evidence="1" id="KW-0813">Transport</keyword>
<dbReference type="Pfam" id="PF00005">
    <property type="entry name" value="ABC_tran"/>
    <property type="match status" value="1"/>
</dbReference>
<dbReference type="PANTHER" id="PTHR42781:SF4">
    <property type="entry name" value="SPERMIDINE_PUTRESCINE IMPORT ATP-BINDING PROTEIN POTA"/>
    <property type="match status" value="1"/>
</dbReference>
<dbReference type="PROSITE" id="PS50893">
    <property type="entry name" value="ABC_TRANSPORTER_2"/>
    <property type="match status" value="1"/>
</dbReference>
<dbReference type="InterPro" id="IPR003593">
    <property type="entry name" value="AAA+_ATPase"/>
</dbReference>
<dbReference type="InterPro" id="IPR003439">
    <property type="entry name" value="ABC_transporter-like_ATP-bd"/>
</dbReference>
<dbReference type="Gene3D" id="3.40.50.300">
    <property type="entry name" value="P-loop containing nucleotide triphosphate hydrolases"/>
    <property type="match status" value="1"/>
</dbReference>
<name>A0A845L0U7_9FIRM</name>
<evidence type="ECO:0000256" key="1">
    <source>
        <dbReference type="ARBA" id="ARBA00022448"/>
    </source>
</evidence>
<feature type="domain" description="ABC transporter" evidence="4">
    <location>
        <begin position="2"/>
        <end position="235"/>
    </location>
</feature>
<dbReference type="EMBL" id="WXEY01000007">
    <property type="protein sequence ID" value="MZP29813.1"/>
    <property type="molecule type" value="Genomic_DNA"/>
</dbReference>
<evidence type="ECO:0000313" key="5">
    <source>
        <dbReference type="EMBL" id="MZP29813.1"/>
    </source>
</evidence>
<dbReference type="AlphaFoldDB" id="A0A845L0U7"/>
<dbReference type="GO" id="GO:0005524">
    <property type="term" value="F:ATP binding"/>
    <property type="evidence" value="ECO:0007669"/>
    <property type="project" value="UniProtKB-KW"/>
</dbReference>
<evidence type="ECO:0000256" key="2">
    <source>
        <dbReference type="ARBA" id="ARBA00022741"/>
    </source>
</evidence>
<dbReference type="InterPro" id="IPR017871">
    <property type="entry name" value="ABC_transporter-like_CS"/>
</dbReference>
<keyword evidence="6" id="KW-1185">Reference proteome</keyword>
<dbReference type="InterPro" id="IPR027417">
    <property type="entry name" value="P-loop_NTPase"/>
</dbReference>
<comment type="caution">
    <text evidence="5">The sequence shown here is derived from an EMBL/GenBank/DDBJ whole genome shotgun (WGS) entry which is preliminary data.</text>
</comment>
<dbReference type="InterPro" id="IPR050093">
    <property type="entry name" value="ABC_SmlMolc_Importer"/>
</dbReference>
<dbReference type="RefSeq" id="WP_161257952.1">
    <property type="nucleotide sequence ID" value="NZ_WXEY01000007.1"/>
</dbReference>
<organism evidence="5 6">
    <name type="scientific">Heliomicrobium undosum</name>
    <dbReference type="NCBI Taxonomy" id="121734"/>
    <lineage>
        <taxon>Bacteria</taxon>
        <taxon>Bacillati</taxon>
        <taxon>Bacillota</taxon>
        <taxon>Clostridia</taxon>
        <taxon>Eubacteriales</taxon>
        <taxon>Heliobacteriaceae</taxon>
        <taxon>Heliomicrobium</taxon>
    </lineage>
</organism>
<accession>A0A845L0U7</accession>
<dbReference type="Proteomes" id="UP000463470">
    <property type="component" value="Unassembled WGS sequence"/>
</dbReference>
<dbReference type="PANTHER" id="PTHR42781">
    <property type="entry name" value="SPERMIDINE/PUTRESCINE IMPORT ATP-BINDING PROTEIN POTA"/>
    <property type="match status" value="1"/>
</dbReference>
<dbReference type="GO" id="GO:0016887">
    <property type="term" value="F:ATP hydrolysis activity"/>
    <property type="evidence" value="ECO:0007669"/>
    <property type="project" value="InterPro"/>
</dbReference>
<keyword evidence="2" id="KW-0547">Nucleotide-binding</keyword>